<dbReference type="Proteomes" id="UP000011841">
    <property type="component" value="Chromosome"/>
</dbReference>
<evidence type="ECO:0000313" key="1">
    <source>
        <dbReference type="EMBL" id="BAM89292.1"/>
    </source>
</evidence>
<gene>
    <name evidence="1" type="ORF">S58_32950</name>
</gene>
<dbReference type="KEGG" id="aol:S58_32950"/>
<dbReference type="AlphaFoldDB" id="M4Z7K2"/>
<dbReference type="PATRIC" id="fig|1245469.3.peg.3372"/>
<proteinExistence type="predicted"/>
<protein>
    <submittedName>
        <fullName evidence="1">5-aminolevulinate synthase</fullName>
    </submittedName>
</protein>
<dbReference type="STRING" id="1245469.S58_32950"/>
<sequence>MMRRGAMTALPGSARKRPGIRLGTAIRPGIHAICSEQTHVVMPANRAATARLFRCNDVAHESVLLRSSTVAAKVAARILASTTVRRAAPSHRALNAADPIQ</sequence>
<name>M4Z7K2_9BRAD</name>
<reference evidence="1 2" key="1">
    <citation type="journal article" date="2013" name="Appl. Environ. Microbiol.">
        <title>Genome analysis suggests that the soil oligotrophic bacterium Agromonas oligotrophica (Bradyrhizobium oligotrophicum) is a nitrogen-fixing symbiont of Aeschynomene indica.</title>
        <authorList>
            <person name="Okubo T."/>
            <person name="Fukushima S."/>
            <person name="Itakura M."/>
            <person name="Oshima K."/>
            <person name="Longtonglang A."/>
            <person name="Teaumroong N."/>
            <person name="Mitsui H."/>
            <person name="Hattori M."/>
            <person name="Hattori R."/>
            <person name="Hattori T."/>
            <person name="Minamisawa K."/>
        </authorList>
    </citation>
    <scope>NUCLEOTIDE SEQUENCE [LARGE SCALE GENOMIC DNA]</scope>
    <source>
        <strain evidence="1 2">S58</strain>
    </source>
</reference>
<organism evidence="1 2">
    <name type="scientific">Bradyrhizobium oligotrophicum S58</name>
    <dbReference type="NCBI Taxonomy" id="1245469"/>
    <lineage>
        <taxon>Bacteria</taxon>
        <taxon>Pseudomonadati</taxon>
        <taxon>Pseudomonadota</taxon>
        <taxon>Alphaproteobacteria</taxon>
        <taxon>Hyphomicrobiales</taxon>
        <taxon>Nitrobacteraceae</taxon>
        <taxon>Bradyrhizobium</taxon>
    </lineage>
</organism>
<accession>M4Z7K2</accession>
<keyword evidence="2" id="KW-1185">Reference proteome</keyword>
<dbReference type="HOGENOM" id="CLU_2286077_0_0_5"/>
<dbReference type="EMBL" id="AP012603">
    <property type="protein sequence ID" value="BAM89292.1"/>
    <property type="molecule type" value="Genomic_DNA"/>
</dbReference>
<evidence type="ECO:0000313" key="2">
    <source>
        <dbReference type="Proteomes" id="UP000011841"/>
    </source>
</evidence>